<gene>
    <name evidence="5" type="ORF">DD666_13095</name>
</gene>
<evidence type="ECO:0000256" key="4">
    <source>
        <dbReference type="SAM" id="SignalP"/>
    </source>
</evidence>
<evidence type="ECO:0000313" key="6">
    <source>
        <dbReference type="Proteomes" id="UP000264036"/>
    </source>
</evidence>
<evidence type="ECO:0000256" key="1">
    <source>
        <dbReference type="ARBA" id="ARBA00008520"/>
    </source>
</evidence>
<dbReference type="CDD" id="cd13542">
    <property type="entry name" value="PBP2_FutA1_ilke"/>
    <property type="match status" value="1"/>
</dbReference>
<protein>
    <submittedName>
        <fullName evidence="5">Iron ABC transporter substrate-binding protein</fullName>
    </submittedName>
</protein>
<keyword evidence="2 4" id="KW-0732">Signal</keyword>
<dbReference type="Gene3D" id="3.40.190.10">
    <property type="entry name" value="Periplasmic binding protein-like II"/>
    <property type="match status" value="2"/>
</dbReference>
<dbReference type="EMBL" id="DOEK01000029">
    <property type="protein sequence ID" value="HBP30342.1"/>
    <property type="molecule type" value="Genomic_DNA"/>
</dbReference>
<dbReference type="InterPro" id="IPR006059">
    <property type="entry name" value="SBP"/>
</dbReference>
<feature type="chain" id="PRO_5016873722" evidence="4">
    <location>
        <begin position="25"/>
        <end position="343"/>
    </location>
</feature>
<comment type="caution">
    <text evidence="5">The sequence shown here is derived from an EMBL/GenBank/DDBJ whole genome shotgun (WGS) entry which is preliminary data.</text>
</comment>
<feature type="binding site" evidence="3">
    <location>
        <position position="219"/>
    </location>
    <ligand>
        <name>Fe cation</name>
        <dbReference type="ChEBI" id="CHEBI:24875"/>
    </ligand>
</feature>
<keyword evidence="3" id="KW-0408">Iron</keyword>
<dbReference type="GO" id="GO:0030288">
    <property type="term" value="C:outer membrane-bounded periplasmic space"/>
    <property type="evidence" value="ECO:0007669"/>
    <property type="project" value="TreeGrafter"/>
</dbReference>
<dbReference type="InterPro" id="IPR026045">
    <property type="entry name" value="Ferric-bd"/>
</dbReference>
<dbReference type="SUPFAM" id="SSF53850">
    <property type="entry name" value="Periplasmic binding protein-like II"/>
    <property type="match status" value="1"/>
</dbReference>
<keyword evidence="3" id="KW-0479">Metal-binding</keyword>
<feature type="binding site" evidence="3">
    <location>
        <position position="220"/>
    </location>
    <ligand>
        <name>Fe cation</name>
        <dbReference type="ChEBI" id="CHEBI:24875"/>
    </ligand>
</feature>
<accession>A0A356LHF5</accession>
<evidence type="ECO:0000313" key="5">
    <source>
        <dbReference type="EMBL" id="HBP30342.1"/>
    </source>
</evidence>
<feature type="signal peptide" evidence="4">
    <location>
        <begin position="1"/>
        <end position="24"/>
    </location>
</feature>
<proteinExistence type="inferred from homology"/>
<dbReference type="AlphaFoldDB" id="A0A356LHF5"/>
<dbReference type="PIRSF" id="PIRSF002825">
    <property type="entry name" value="CfbpA"/>
    <property type="match status" value="1"/>
</dbReference>
<dbReference type="GO" id="GO:0046872">
    <property type="term" value="F:metal ion binding"/>
    <property type="evidence" value="ECO:0007669"/>
    <property type="project" value="UniProtKB-KW"/>
</dbReference>
<dbReference type="PANTHER" id="PTHR30006">
    <property type="entry name" value="THIAMINE-BINDING PERIPLASMIC PROTEIN-RELATED"/>
    <property type="match status" value="1"/>
</dbReference>
<dbReference type="PANTHER" id="PTHR30006:SF15">
    <property type="entry name" value="IRON-UTILIZATION PERIPLASMIC PROTEIN"/>
    <property type="match status" value="1"/>
</dbReference>
<evidence type="ECO:0000256" key="3">
    <source>
        <dbReference type="PIRSR" id="PIRSR002825-1"/>
    </source>
</evidence>
<comment type="similarity">
    <text evidence="1">Belongs to the bacterial solute-binding protein 1 family.</text>
</comment>
<evidence type="ECO:0000256" key="2">
    <source>
        <dbReference type="ARBA" id="ARBA00022729"/>
    </source>
</evidence>
<sequence length="343" mass="37051">MKSLSILTQALTCAGVLCGAQAYAAGEVNIYTTREPKLIQPILDNFTKETGIKTNTVFMKDGLVERVKSEGERSPADLLMMVDYGNLIDLVNAGITQPVQSDALNQAVPASLRDPGNQWFALSTRARVLYAAKDLNLDKFTYEELADPKWKGKVCIRSGQHPYNTSLFAAIIAHDGAEKAQAWLKGVKANLGRKAAGGDRDVAKDILGGICDIGIANSYYVGQMRNAKPDSDQYKWGNAIKVILPTFAGSKEGGTHVNVSGAAIAKHSANKDNAVKLLEYLTSEKAQSLYASANYEYPVRQGVQLDPTVASFGTLKADTLPLADIAKHRKQASELVDQVGFNQ</sequence>
<dbReference type="Pfam" id="PF01547">
    <property type="entry name" value="SBP_bac_1"/>
    <property type="match status" value="1"/>
</dbReference>
<name>A0A356LHF5_9BURK</name>
<reference evidence="5 6" key="1">
    <citation type="journal article" date="2018" name="Nat. Biotechnol.">
        <title>A standardized bacterial taxonomy based on genome phylogeny substantially revises the tree of life.</title>
        <authorList>
            <person name="Parks D.H."/>
            <person name="Chuvochina M."/>
            <person name="Waite D.W."/>
            <person name="Rinke C."/>
            <person name="Skarshewski A."/>
            <person name="Chaumeil P.A."/>
            <person name="Hugenholtz P."/>
        </authorList>
    </citation>
    <scope>NUCLEOTIDE SEQUENCE [LARGE SCALE GENOMIC DNA]</scope>
    <source>
        <strain evidence="5">UBA10707</strain>
    </source>
</reference>
<dbReference type="Proteomes" id="UP000264036">
    <property type="component" value="Unassembled WGS sequence"/>
</dbReference>
<organism evidence="5 6">
    <name type="scientific">Advenella kashmirensis</name>
    <dbReference type="NCBI Taxonomy" id="310575"/>
    <lineage>
        <taxon>Bacteria</taxon>
        <taxon>Pseudomonadati</taxon>
        <taxon>Pseudomonadota</taxon>
        <taxon>Betaproteobacteria</taxon>
        <taxon>Burkholderiales</taxon>
        <taxon>Alcaligenaceae</taxon>
    </lineage>
</organism>